<dbReference type="InterPro" id="IPR046349">
    <property type="entry name" value="C1-like_sf"/>
</dbReference>
<dbReference type="PANTHER" id="PTHR46477:SF3">
    <property type="entry name" value="CYSTEINE_HISTIDINE-RICH C1 DOMAIN FAMILY PROTEIN"/>
    <property type="match status" value="1"/>
</dbReference>
<evidence type="ECO:0000313" key="2">
    <source>
        <dbReference type="EMBL" id="PKA48353.1"/>
    </source>
</evidence>
<dbReference type="Proteomes" id="UP000236161">
    <property type="component" value="Unassembled WGS sequence"/>
</dbReference>
<protein>
    <submittedName>
        <fullName evidence="2">Uncharacterized protein</fullName>
    </submittedName>
</protein>
<dbReference type="AlphaFoldDB" id="A0A2H9ZYJ4"/>
<feature type="region of interest" description="Disordered" evidence="1">
    <location>
        <begin position="86"/>
        <end position="113"/>
    </location>
</feature>
<organism evidence="2 3">
    <name type="scientific">Apostasia shenzhenica</name>
    <dbReference type="NCBI Taxonomy" id="1088818"/>
    <lineage>
        <taxon>Eukaryota</taxon>
        <taxon>Viridiplantae</taxon>
        <taxon>Streptophyta</taxon>
        <taxon>Embryophyta</taxon>
        <taxon>Tracheophyta</taxon>
        <taxon>Spermatophyta</taxon>
        <taxon>Magnoliopsida</taxon>
        <taxon>Liliopsida</taxon>
        <taxon>Asparagales</taxon>
        <taxon>Orchidaceae</taxon>
        <taxon>Apostasioideae</taxon>
        <taxon>Apostasia</taxon>
    </lineage>
</organism>
<dbReference type="PANTHER" id="PTHR46477">
    <property type="entry name" value="CYSTEINE/HISTIDINE-RICH C1 DOMAIN FAMILY PROTEIN"/>
    <property type="match status" value="1"/>
</dbReference>
<dbReference type="SUPFAM" id="SSF57889">
    <property type="entry name" value="Cysteine-rich domain"/>
    <property type="match status" value="1"/>
</dbReference>
<keyword evidence="3" id="KW-1185">Reference proteome</keyword>
<accession>A0A2H9ZYJ4</accession>
<dbReference type="OrthoDB" id="1852188at2759"/>
<name>A0A2H9ZYJ4_9ASPA</name>
<sequence>MKYGELSHFSHPQHQLLFEYSELPFKCDGCREVGIGSRFKCSIAISTSTKQCAAAATATAPVLRHPFYRKCFFHFPPARRATPRATATLAGATSPASSTTAAPAASTSTPAAPPCRTCWRQTAGSACTSTAGRRRLCHPAGGRGGAGATGPSCKKYNLHVACVTEMLVDSWHELYYGGGGHHRSVKGRLKRCCEVAAMAVQFVISAVLGDPTPLSPELLHRSSLDEGENRENRGSLELCTAIYRVLAVIKMMWSTEKELSKFPVYIPKIY</sequence>
<evidence type="ECO:0000313" key="3">
    <source>
        <dbReference type="Proteomes" id="UP000236161"/>
    </source>
</evidence>
<feature type="compositionally biased region" description="Low complexity" evidence="1">
    <location>
        <begin position="86"/>
        <end position="110"/>
    </location>
</feature>
<proteinExistence type="predicted"/>
<evidence type="ECO:0000256" key="1">
    <source>
        <dbReference type="SAM" id="MobiDB-lite"/>
    </source>
</evidence>
<dbReference type="STRING" id="1088818.A0A2H9ZYJ4"/>
<reference evidence="2 3" key="1">
    <citation type="journal article" date="2017" name="Nature">
        <title>The Apostasia genome and the evolution of orchids.</title>
        <authorList>
            <person name="Zhang G.Q."/>
            <person name="Liu K.W."/>
            <person name="Li Z."/>
            <person name="Lohaus R."/>
            <person name="Hsiao Y.Y."/>
            <person name="Niu S.C."/>
            <person name="Wang J.Y."/>
            <person name="Lin Y.C."/>
            <person name="Xu Q."/>
            <person name="Chen L.J."/>
            <person name="Yoshida K."/>
            <person name="Fujiwara S."/>
            <person name="Wang Z.W."/>
            <person name="Zhang Y.Q."/>
            <person name="Mitsuda N."/>
            <person name="Wang M."/>
            <person name="Liu G.H."/>
            <person name="Pecoraro L."/>
            <person name="Huang H.X."/>
            <person name="Xiao X.J."/>
            <person name="Lin M."/>
            <person name="Wu X.Y."/>
            <person name="Wu W.L."/>
            <person name="Chen Y.Y."/>
            <person name="Chang S.B."/>
            <person name="Sakamoto S."/>
            <person name="Ohme-Takagi M."/>
            <person name="Yagi M."/>
            <person name="Zeng S.J."/>
            <person name="Shen C.Y."/>
            <person name="Yeh C.M."/>
            <person name="Luo Y.B."/>
            <person name="Tsai W.C."/>
            <person name="Van de Peer Y."/>
            <person name="Liu Z.J."/>
        </authorList>
    </citation>
    <scope>NUCLEOTIDE SEQUENCE [LARGE SCALE GENOMIC DNA]</scope>
    <source>
        <strain evidence="3">cv. Shenzhen</strain>
        <tissue evidence="2">Stem</tissue>
    </source>
</reference>
<dbReference type="EMBL" id="KZ452538">
    <property type="protein sequence ID" value="PKA48353.1"/>
    <property type="molecule type" value="Genomic_DNA"/>
</dbReference>
<gene>
    <name evidence="2" type="ORF">AXF42_Ash020445</name>
</gene>